<comment type="similarity">
    <text evidence="8">In the C-terminal section; belongs to the OsmX family.</text>
</comment>
<evidence type="ECO:0000256" key="2">
    <source>
        <dbReference type="ARBA" id="ARBA00007069"/>
    </source>
</evidence>
<accession>A0A0M2T381</accession>
<dbReference type="GO" id="GO:0016597">
    <property type="term" value="F:amino acid binding"/>
    <property type="evidence" value="ECO:0007669"/>
    <property type="project" value="UniProtKB-ARBA"/>
</dbReference>
<dbReference type="PROSITE" id="PS50928">
    <property type="entry name" value="ABC_TM1"/>
    <property type="match status" value="1"/>
</dbReference>
<dbReference type="GO" id="GO:0022857">
    <property type="term" value="F:transmembrane transporter activity"/>
    <property type="evidence" value="ECO:0007669"/>
    <property type="project" value="InterPro"/>
</dbReference>
<comment type="caution">
    <text evidence="14">The sequence shown here is derived from an EMBL/GenBank/DDBJ whole genome shotgun (WGS) entry which is preliminary data.</text>
</comment>
<evidence type="ECO:0000256" key="3">
    <source>
        <dbReference type="ARBA" id="ARBA00022448"/>
    </source>
</evidence>
<dbReference type="EMBL" id="LAYY01000001">
    <property type="protein sequence ID" value="KKK39727.1"/>
    <property type="molecule type" value="Genomic_DNA"/>
</dbReference>
<feature type="transmembrane region" description="Helical" evidence="12">
    <location>
        <begin position="23"/>
        <end position="42"/>
    </location>
</feature>
<dbReference type="AlphaFoldDB" id="A0A0M2T381"/>
<comment type="similarity">
    <text evidence="2">Belongs to the binding-protein-dependent transport system permease family. CysTW subfamily.</text>
</comment>
<dbReference type="Proteomes" id="UP000034166">
    <property type="component" value="Unassembled WGS sequence"/>
</dbReference>
<dbReference type="FunFam" id="1.10.3720.10:FF:000001">
    <property type="entry name" value="Glycine betaine ABC transporter, permease"/>
    <property type="match status" value="1"/>
</dbReference>
<dbReference type="PANTHER" id="PTHR30177">
    <property type="entry name" value="GLYCINE BETAINE/L-PROLINE TRANSPORT SYSTEM PERMEASE PROTEIN PROW"/>
    <property type="match status" value="1"/>
</dbReference>
<keyword evidence="7 12" id="KW-0472">Membrane</keyword>
<evidence type="ECO:0000256" key="7">
    <source>
        <dbReference type="ARBA" id="ARBA00023136"/>
    </source>
</evidence>
<proteinExistence type="inferred from homology"/>
<feature type="transmembrane region" description="Helical" evidence="12">
    <location>
        <begin position="133"/>
        <end position="159"/>
    </location>
</feature>
<dbReference type="InterPro" id="IPR051204">
    <property type="entry name" value="ABC_transp_perm/SBD"/>
</dbReference>
<dbReference type="PANTHER" id="PTHR30177:SF4">
    <property type="entry name" value="OSMOPROTECTANT IMPORT PERMEASE PROTEIN OSMW"/>
    <property type="match status" value="1"/>
</dbReference>
<dbReference type="InterPro" id="IPR058089">
    <property type="entry name" value="EgtUBC_SBD"/>
</dbReference>
<dbReference type="Pfam" id="PF00528">
    <property type="entry name" value="BPD_transp_1"/>
    <property type="match status" value="1"/>
</dbReference>
<evidence type="ECO:0000313" key="14">
    <source>
        <dbReference type="EMBL" id="KKK39727.1"/>
    </source>
</evidence>
<dbReference type="Gene3D" id="3.40.190.10">
    <property type="entry name" value="Periplasmic binding protein-like II"/>
    <property type="match status" value="1"/>
</dbReference>
<evidence type="ECO:0000256" key="5">
    <source>
        <dbReference type="ARBA" id="ARBA00022970"/>
    </source>
</evidence>
<evidence type="ECO:0000256" key="10">
    <source>
        <dbReference type="ARBA" id="ARBA00066154"/>
    </source>
</evidence>
<dbReference type="Pfam" id="PF04069">
    <property type="entry name" value="OpuAC"/>
    <property type="match status" value="1"/>
</dbReference>
<dbReference type="OrthoDB" id="9801163at2"/>
<evidence type="ECO:0000256" key="11">
    <source>
        <dbReference type="ARBA" id="ARBA00067268"/>
    </source>
</evidence>
<evidence type="ECO:0000313" key="15">
    <source>
        <dbReference type="Proteomes" id="UP000034166"/>
    </source>
</evidence>
<reference evidence="14 15" key="1">
    <citation type="submission" date="2015-04" db="EMBL/GenBank/DDBJ databases">
        <title>Taxonomic description and genome sequence of Bacillus campisalis sp. nov., a novel member of the genus Bacillus isolated from solar saltern.</title>
        <authorList>
            <person name="Mathan Kumar R."/>
            <person name="Kaur G."/>
            <person name="Kumar A."/>
            <person name="Singh N.K."/>
            <person name="Kaur N."/>
            <person name="Kumar N."/>
            <person name="Mayilraj S."/>
        </authorList>
    </citation>
    <scope>NUCLEOTIDE SEQUENCE [LARGE SCALE GENOMIC DNA]</scope>
    <source>
        <strain evidence="14 15">SA2-6</strain>
    </source>
</reference>
<evidence type="ECO:0000256" key="6">
    <source>
        <dbReference type="ARBA" id="ARBA00022989"/>
    </source>
</evidence>
<dbReference type="Gene3D" id="3.40.190.120">
    <property type="entry name" value="Osmoprotection protein (prox), domain 2"/>
    <property type="match status" value="1"/>
</dbReference>
<evidence type="ECO:0000256" key="1">
    <source>
        <dbReference type="ARBA" id="ARBA00004651"/>
    </source>
</evidence>
<comment type="subunit">
    <text evidence="10">The complex is probably composed of at least an ATP-binding protein (EgtUA) and a transmembrane protein (EgtUBC).</text>
</comment>
<dbReference type="CDD" id="cd13610">
    <property type="entry name" value="PBP2_ChoS"/>
    <property type="match status" value="1"/>
</dbReference>
<dbReference type="PATRIC" id="fig|1408103.3.peg.5"/>
<dbReference type="RefSeq" id="WP_046521668.1">
    <property type="nucleotide sequence ID" value="NZ_LAYY01000001.1"/>
</dbReference>
<gene>
    <name evidence="14" type="ORF">WQ57_00025</name>
</gene>
<protein>
    <recommendedName>
        <fullName evidence="11">Probable ergothioneine transporter EgtUBC</fullName>
    </recommendedName>
</protein>
<comment type="subcellular location">
    <subcellularLocation>
        <location evidence="1 12">Cell membrane</location>
        <topology evidence="1 12">Multi-pass membrane protein</topology>
    </subcellularLocation>
</comment>
<dbReference type="InterPro" id="IPR007210">
    <property type="entry name" value="ABC_Gly_betaine_transp_sub-bd"/>
</dbReference>
<feature type="transmembrane region" description="Helical" evidence="12">
    <location>
        <begin position="54"/>
        <end position="74"/>
    </location>
</feature>
<dbReference type="InterPro" id="IPR000515">
    <property type="entry name" value="MetI-like"/>
</dbReference>
<feature type="transmembrane region" description="Helical" evidence="12">
    <location>
        <begin position="179"/>
        <end position="198"/>
    </location>
</feature>
<dbReference type="SUPFAM" id="SSF53850">
    <property type="entry name" value="Periplasmic binding protein-like II"/>
    <property type="match status" value="1"/>
</dbReference>
<dbReference type="FunFam" id="3.40.190.120:FF:000002">
    <property type="entry name" value="Osmoprotectant ABC transporter, permease protein"/>
    <property type="match status" value="1"/>
</dbReference>
<dbReference type="GO" id="GO:0031460">
    <property type="term" value="P:glycine betaine transport"/>
    <property type="evidence" value="ECO:0007669"/>
    <property type="project" value="TreeGrafter"/>
</dbReference>
<dbReference type="Gene3D" id="1.10.3720.10">
    <property type="entry name" value="MetI-like"/>
    <property type="match status" value="1"/>
</dbReference>
<comment type="similarity">
    <text evidence="9">In the N-terminal section; belongs to the binding-protein-dependent transport system permease family.</text>
</comment>
<feature type="transmembrane region" description="Helical" evidence="12">
    <location>
        <begin position="80"/>
        <end position="97"/>
    </location>
</feature>
<name>A0A0M2T381_9BACI</name>
<dbReference type="InterPro" id="IPR035906">
    <property type="entry name" value="MetI-like_sf"/>
</dbReference>
<dbReference type="SUPFAM" id="SSF161098">
    <property type="entry name" value="MetI-like"/>
    <property type="match status" value="1"/>
</dbReference>
<evidence type="ECO:0000259" key="13">
    <source>
        <dbReference type="PROSITE" id="PS50928"/>
    </source>
</evidence>
<keyword evidence="6 12" id="KW-1133">Transmembrane helix</keyword>
<evidence type="ECO:0000256" key="8">
    <source>
        <dbReference type="ARBA" id="ARBA00035642"/>
    </source>
</evidence>
<organism evidence="14 15">
    <name type="scientific">Mesobacillus campisalis</name>
    <dbReference type="NCBI Taxonomy" id="1408103"/>
    <lineage>
        <taxon>Bacteria</taxon>
        <taxon>Bacillati</taxon>
        <taxon>Bacillota</taxon>
        <taxon>Bacilli</taxon>
        <taxon>Bacillales</taxon>
        <taxon>Bacillaceae</taxon>
        <taxon>Mesobacillus</taxon>
    </lineage>
</organism>
<keyword evidence="5" id="KW-0029">Amino-acid transport</keyword>
<dbReference type="GO" id="GO:0006865">
    <property type="term" value="P:amino acid transport"/>
    <property type="evidence" value="ECO:0007669"/>
    <property type="project" value="UniProtKB-KW"/>
</dbReference>
<evidence type="ECO:0000256" key="9">
    <source>
        <dbReference type="ARBA" id="ARBA00035652"/>
    </source>
</evidence>
<feature type="domain" description="ABC transmembrane type-1" evidence="13">
    <location>
        <begin position="19"/>
        <end position="198"/>
    </location>
</feature>
<sequence>MYNIMEVFQNRQDQLFQALFEHIQISFAALLFAVLIAIPLGIYLTRKKKMAEGIIGTTAVLQTIPSLALLGLFIPLFGIGKIPAIIALVIYALLPILRNTYTGIKEVDPSLIEAAMAMGMNTRRRLLKVELPLAMPVIMAGIRTAMVLIVGTATIAALIGAGGLGDIILLGIDRNNTSLIILGAIPAALLAIVFDLLLRKLEKLSYRQSLMTISAIAVLALAITIGPSLFKGQDETIVIGGKLGTEPEILINMYKLMIEEETDLKVELKPSLGKTSFLFNALQTESIDIYPEFTGTAISQFLNTTAVSNDRQEVYKQARDGLAKQFDLALLNPMQFNNTYALAVPAAFAQEHQLETISDLHAVENQIKAGFTLEFSDREDGYLGIKKLYGLEFPSLATMEPKLRYTAVEQGEINLMDAYSTDSEIRRYNLKVLEDDKELFPPYQGAPLLRAETAEEYPELVDALNQLEGKITDDEMREMNYQVAVEGRSAEEVAMEYLKSEGLVD</sequence>
<keyword evidence="3 12" id="KW-0813">Transport</keyword>
<evidence type="ECO:0000256" key="12">
    <source>
        <dbReference type="RuleBase" id="RU363032"/>
    </source>
</evidence>
<dbReference type="GO" id="GO:0043190">
    <property type="term" value="C:ATP-binding cassette (ABC) transporter complex"/>
    <property type="evidence" value="ECO:0007669"/>
    <property type="project" value="InterPro"/>
</dbReference>
<dbReference type="CDD" id="cd06261">
    <property type="entry name" value="TM_PBP2"/>
    <property type="match status" value="1"/>
</dbReference>
<keyword evidence="15" id="KW-1185">Reference proteome</keyword>
<feature type="transmembrane region" description="Helical" evidence="12">
    <location>
        <begin position="210"/>
        <end position="230"/>
    </location>
</feature>
<keyword evidence="4 12" id="KW-0812">Transmembrane</keyword>
<evidence type="ECO:0000256" key="4">
    <source>
        <dbReference type="ARBA" id="ARBA00022692"/>
    </source>
</evidence>